<organism evidence="4 5">
    <name type="scientific">Caenorhabditis bovis</name>
    <dbReference type="NCBI Taxonomy" id="2654633"/>
    <lineage>
        <taxon>Eukaryota</taxon>
        <taxon>Metazoa</taxon>
        <taxon>Ecdysozoa</taxon>
        <taxon>Nematoda</taxon>
        <taxon>Chromadorea</taxon>
        <taxon>Rhabditida</taxon>
        <taxon>Rhabditina</taxon>
        <taxon>Rhabditomorpha</taxon>
        <taxon>Rhabditoidea</taxon>
        <taxon>Rhabditidae</taxon>
        <taxon>Peloderinae</taxon>
        <taxon>Caenorhabditis</taxon>
    </lineage>
</organism>
<evidence type="ECO:0000256" key="1">
    <source>
        <dbReference type="SAM" id="MobiDB-lite"/>
    </source>
</evidence>
<name>A0A8S1EBY8_9PELO</name>
<proteinExistence type="predicted"/>
<protein>
    <recommendedName>
        <fullName evidence="3">VWFA domain-containing protein</fullName>
    </recommendedName>
</protein>
<dbReference type="SUPFAM" id="SSF56436">
    <property type="entry name" value="C-type lectin-like"/>
    <property type="match status" value="1"/>
</dbReference>
<dbReference type="OrthoDB" id="5787264at2759"/>
<evidence type="ECO:0000259" key="3">
    <source>
        <dbReference type="PROSITE" id="PS50234"/>
    </source>
</evidence>
<feature type="chain" id="PRO_5035896982" description="VWFA domain-containing protein" evidence="2">
    <location>
        <begin position="18"/>
        <end position="396"/>
    </location>
</feature>
<dbReference type="SUPFAM" id="SSF53300">
    <property type="entry name" value="vWA-like"/>
    <property type="match status" value="1"/>
</dbReference>
<dbReference type="Pfam" id="PF00092">
    <property type="entry name" value="VWA"/>
    <property type="match status" value="1"/>
</dbReference>
<accession>A0A8S1EBY8</accession>
<feature type="region of interest" description="Disordered" evidence="1">
    <location>
        <begin position="332"/>
        <end position="352"/>
    </location>
</feature>
<dbReference type="InterPro" id="IPR016187">
    <property type="entry name" value="CTDL_fold"/>
</dbReference>
<dbReference type="EMBL" id="CADEPM010000001">
    <property type="protein sequence ID" value="CAB3398159.1"/>
    <property type="molecule type" value="Genomic_DNA"/>
</dbReference>
<evidence type="ECO:0000313" key="4">
    <source>
        <dbReference type="EMBL" id="CAB3398159.1"/>
    </source>
</evidence>
<dbReference type="GO" id="GO:0045087">
    <property type="term" value="P:innate immune response"/>
    <property type="evidence" value="ECO:0007669"/>
    <property type="project" value="TreeGrafter"/>
</dbReference>
<dbReference type="SMART" id="SM00327">
    <property type="entry name" value="VWA"/>
    <property type="match status" value="1"/>
</dbReference>
<feature type="signal peptide" evidence="2">
    <location>
        <begin position="1"/>
        <end position="17"/>
    </location>
</feature>
<feature type="region of interest" description="Disordered" evidence="1">
    <location>
        <begin position="366"/>
        <end position="396"/>
    </location>
</feature>
<feature type="domain" description="VWFA" evidence="3">
    <location>
        <begin position="33"/>
        <end position="217"/>
    </location>
</feature>
<dbReference type="InterPro" id="IPR036465">
    <property type="entry name" value="vWFA_dom_sf"/>
</dbReference>
<dbReference type="InterPro" id="IPR002035">
    <property type="entry name" value="VWF_A"/>
</dbReference>
<dbReference type="AlphaFoldDB" id="A0A8S1EBY8"/>
<dbReference type="Gene3D" id="3.10.100.10">
    <property type="entry name" value="Mannose-Binding Protein A, subunit A"/>
    <property type="match status" value="1"/>
</dbReference>
<reference evidence="4 5" key="1">
    <citation type="submission" date="2020-04" db="EMBL/GenBank/DDBJ databases">
        <authorList>
            <person name="Laetsch R D."/>
            <person name="Stevens L."/>
            <person name="Kumar S."/>
            <person name="Blaxter L. M."/>
        </authorList>
    </citation>
    <scope>NUCLEOTIDE SEQUENCE [LARGE SCALE GENOMIC DNA]</scope>
</reference>
<gene>
    <name evidence="4" type="ORF">CBOVIS_LOCUS1470</name>
</gene>
<keyword evidence="2" id="KW-0732">Signal</keyword>
<feature type="compositionally biased region" description="Polar residues" evidence="1">
    <location>
        <begin position="366"/>
        <end position="378"/>
    </location>
</feature>
<dbReference type="PROSITE" id="PS50234">
    <property type="entry name" value="VWFA"/>
    <property type="match status" value="1"/>
</dbReference>
<dbReference type="PANTHER" id="PTHR31024:SF9">
    <property type="entry name" value="C-TYPE LECTIN DOMAIN-CONTAINING PROTEIN"/>
    <property type="match status" value="1"/>
</dbReference>
<sequence length="396" mass="44344">MMRIEFLLSLLVASCAAIDDPECPCIFNNLWLDMVFLIDDSTLMQQTGLFEIGSSINSLFGYSNIRIGTGYADPRSTRVGVITYNEDTTIVADLDAFHSKDELVDTVMHLKLSDSDKSDLTKALKEASSLLLTTKRENFQPVIVVFASAYRQYNGEDLKATADKIKQQGIKLIVVSYVERNADLSIEKLADLASPGGFAFDNFNPNIDIPDVIRISLCRMNCFCTESWTQYSETFGDSASHQFATCVKVLDVPLAWAPASIECQNVAYRGYLTNEYNQKKHDFNYNLFKNYTAKGPYSYHIGLSFSNGEYVWAQPQGFSKIKLDNQLYPLSNNPGDQGSVYNKQDDGTDSTSLMDNFGTEQISWTGNAVNNKPENNIAPNKKKTPSQRTTDYIMHS</sequence>
<keyword evidence="5" id="KW-1185">Reference proteome</keyword>
<evidence type="ECO:0000256" key="2">
    <source>
        <dbReference type="SAM" id="SignalP"/>
    </source>
</evidence>
<dbReference type="PANTHER" id="PTHR31024">
    <property type="entry name" value="C-TYPE LECTIN"/>
    <property type="match status" value="1"/>
</dbReference>
<evidence type="ECO:0000313" key="5">
    <source>
        <dbReference type="Proteomes" id="UP000494206"/>
    </source>
</evidence>
<dbReference type="Gene3D" id="3.40.50.410">
    <property type="entry name" value="von Willebrand factor, type A domain"/>
    <property type="match status" value="1"/>
</dbReference>
<comment type="caution">
    <text evidence="4">The sequence shown here is derived from an EMBL/GenBank/DDBJ whole genome shotgun (WGS) entry which is preliminary data.</text>
</comment>
<dbReference type="Proteomes" id="UP000494206">
    <property type="component" value="Unassembled WGS sequence"/>
</dbReference>
<dbReference type="InterPro" id="IPR016186">
    <property type="entry name" value="C-type_lectin-like/link_sf"/>
</dbReference>
<feature type="compositionally biased region" description="Polar residues" evidence="1">
    <location>
        <begin position="332"/>
        <end position="342"/>
    </location>
</feature>